<sequence>MLYTLGKLVQKEPLTEEISCYFDLEEAFNGHFIIFFFAHFNLQVKRVENLFGRFTSQFSQQPTVHRQMTVRENCIVDPGVGNIARVKGPDREGIKRYIHYTRTSGWINAHKLQAIEDFPATCWYTASASWTCRLVQFILINQTLSVDVIILHARLTFQVAFVVFNLHISGFTFRRVRAEFRNSMVCRARLWLWTPLRSCSEFLLSFGGCSTVATSAEEKGRATLLAPGNECCPRDTLDPIPPTEALLLLLTATADFIGPFLFRVSTIAVGRSTSALSSESKSKELLEDLRSRPDSIASV</sequence>
<comment type="caution">
    <text evidence="1">The sequence shown here is derived from an EMBL/GenBank/DDBJ whole genome shotgun (WGS) entry which is preliminary data.</text>
</comment>
<name>A0AAD9QVE1_ACRCE</name>
<keyword evidence="2" id="KW-1185">Reference proteome</keyword>
<proteinExistence type="predicted"/>
<organism evidence="1 2">
    <name type="scientific">Acropora cervicornis</name>
    <name type="common">Staghorn coral</name>
    <dbReference type="NCBI Taxonomy" id="6130"/>
    <lineage>
        <taxon>Eukaryota</taxon>
        <taxon>Metazoa</taxon>
        <taxon>Cnidaria</taxon>
        <taxon>Anthozoa</taxon>
        <taxon>Hexacorallia</taxon>
        <taxon>Scleractinia</taxon>
        <taxon>Astrocoeniina</taxon>
        <taxon>Acroporidae</taxon>
        <taxon>Acropora</taxon>
    </lineage>
</organism>
<dbReference type="AlphaFoldDB" id="A0AAD9QVE1"/>
<evidence type="ECO:0000313" key="2">
    <source>
        <dbReference type="Proteomes" id="UP001249851"/>
    </source>
</evidence>
<protein>
    <submittedName>
        <fullName evidence="1">Uncharacterized protein</fullName>
    </submittedName>
</protein>
<dbReference type="EMBL" id="JARQWQ010000013">
    <property type="protein sequence ID" value="KAK2568073.1"/>
    <property type="molecule type" value="Genomic_DNA"/>
</dbReference>
<dbReference type="Proteomes" id="UP001249851">
    <property type="component" value="Unassembled WGS sequence"/>
</dbReference>
<reference evidence="1" key="1">
    <citation type="journal article" date="2023" name="G3 (Bethesda)">
        <title>Whole genome assembly and annotation of the endangered Caribbean coral Acropora cervicornis.</title>
        <authorList>
            <person name="Selwyn J.D."/>
            <person name="Vollmer S.V."/>
        </authorList>
    </citation>
    <scope>NUCLEOTIDE SEQUENCE</scope>
    <source>
        <strain evidence="1">K2</strain>
    </source>
</reference>
<gene>
    <name evidence="1" type="ORF">P5673_007999</name>
</gene>
<evidence type="ECO:0000313" key="1">
    <source>
        <dbReference type="EMBL" id="KAK2568073.1"/>
    </source>
</evidence>
<accession>A0AAD9QVE1</accession>
<reference evidence="1" key="2">
    <citation type="journal article" date="2023" name="Science">
        <title>Genomic signatures of disease resistance in endangered staghorn corals.</title>
        <authorList>
            <person name="Vollmer S.V."/>
            <person name="Selwyn J.D."/>
            <person name="Despard B.A."/>
            <person name="Roesel C.L."/>
        </authorList>
    </citation>
    <scope>NUCLEOTIDE SEQUENCE</scope>
    <source>
        <strain evidence="1">K2</strain>
    </source>
</reference>